<dbReference type="GO" id="GO:0008270">
    <property type="term" value="F:zinc ion binding"/>
    <property type="evidence" value="ECO:0007669"/>
    <property type="project" value="UniProtKB-KW"/>
</dbReference>
<sequence length="119" mass="13482">MESSLSSSASLKRRASCTCYCPSPGKPVLVVSWIENNPGRRFYGCPNYWVGRKCKYFQWVDDEICPHGKVLIPEQRHTILRLQVEVSTCKKREKCLAMSLILSLLMCGICLCVILVLVV</sequence>
<evidence type="ECO:0000256" key="4">
    <source>
        <dbReference type="PROSITE-ProRule" id="PRU01343"/>
    </source>
</evidence>
<evidence type="ECO:0000256" key="5">
    <source>
        <dbReference type="SAM" id="Phobius"/>
    </source>
</evidence>
<dbReference type="PROSITE" id="PS51999">
    <property type="entry name" value="ZF_GRF"/>
    <property type="match status" value="1"/>
</dbReference>
<organism evidence="7 8">
    <name type="scientific">Quercus rubra</name>
    <name type="common">Northern red oak</name>
    <name type="synonym">Quercus borealis</name>
    <dbReference type="NCBI Taxonomy" id="3512"/>
    <lineage>
        <taxon>Eukaryota</taxon>
        <taxon>Viridiplantae</taxon>
        <taxon>Streptophyta</taxon>
        <taxon>Embryophyta</taxon>
        <taxon>Tracheophyta</taxon>
        <taxon>Spermatophyta</taxon>
        <taxon>Magnoliopsida</taxon>
        <taxon>eudicotyledons</taxon>
        <taxon>Gunneridae</taxon>
        <taxon>Pentapetalae</taxon>
        <taxon>rosids</taxon>
        <taxon>fabids</taxon>
        <taxon>Fagales</taxon>
        <taxon>Fagaceae</taxon>
        <taxon>Quercus</taxon>
    </lineage>
</organism>
<evidence type="ECO:0000313" key="8">
    <source>
        <dbReference type="Proteomes" id="UP001324115"/>
    </source>
</evidence>
<dbReference type="Proteomes" id="UP001324115">
    <property type="component" value="Unassembled WGS sequence"/>
</dbReference>
<reference evidence="7 8" key="1">
    <citation type="journal article" date="2023" name="G3 (Bethesda)">
        <title>A haplotype-resolved chromosome-scale genome for Quercus rubra L. provides insights into the genetics of adaptive traits for red oak species.</title>
        <authorList>
            <person name="Kapoor B."/>
            <person name="Jenkins J."/>
            <person name="Schmutz J."/>
            <person name="Zhebentyayeva T."/>
            <person name="Kuelheim C."/>
            <person name="Coggeshall M."/>
            <person name="Heim C."/>
            <person name="Lasky J.R."/>
            <person name="Leites L."/>
            <person name="Islam-Faridi N."/>
            <person name="Romero-Severson J."/>
            <person name="DeLeo V.L."/>
            <person name="Lucas S.M."/>
            <person name="Lazic D."/>
            <person name="Gailing O."/>
            <person name="Carlson J."/>
            <person name="Staton M."/>
        </authorList>
    </citation>
    <scope>NUCLEOTIDE SEQUENCE [LARGE SCALE GENOMIC DNA]</scope>
    <source>
        <strain evidence="7">Pseudo-F2</strain>
    </source>
</reference>
<protein>
    <recommendedName>
        <fullName evidence="6">GRF-type domain-containing protein</fullName>
    </recommendedName>
</protein>
<dbReference type="Pfam" id="PF06839">
    <property type="entry name" value="Zn_ribbon_GRF"/>
    <property type="match status" value="1"/>
</dbReference>
<keyword evidence="5" id="KW-0812">Transmembrane</keyword>
<keyword evidence="3" id="KW-0862">Zinc</keyword>
<evidence type="ECO:0000256" key="1">
    <source>
        <dbReference type="ARBA" id="ARBA00022723"/>
    </source>
</evidence>
<name>A0AAN7EI71_QUERU</name>
<evidence type="ECO:0000256" key="2">
    <source>
        <dbReference type="ARBA" id="ARBA00022771"/>
    </source>
</evidence>
<keyword evidence="2 4" id="KW-0863">Zinc-finger</keyword>
<comment type="caution">
    <text evidence="7">The sequence shown here is derived from an EMBL/GenBank/DDBJ whole genome shotgun (WGS) entry which is preliminary data.</text>
</comment>
<feature type="domain" description="GRF-type" evidence="6">
    <location>
        <begin position="19"/>
        <end position="63"/>
    </location>
</feature>
<feature type="transmembrane region" description="Helical" evidence="5">
    <location>
        <begin position="95"/>
        <end position="118"/>
    </location>
</feature>
<evidence type="ECO:0000259" key="6">
    <source>
        <dbReference type="PROSITE" id="PS51999"/>
    </source>
</evidence>
<evidence type="ECO:0000256" key="3">
    <source>
        <dbReference type="ARBA" id="ARBA00022833"/>
    </source>
</evidence>
<evidence type="ECO:0000313" key="7">
    <source>
        <dbReference type="EMBL" id="KAK4572346.1"/>
    </source>
</evidence>
<keyword evidence="1" id="KW-0479">Metal-binding</keyword>
<gene>
    <name evidence="7" type="ORF">RGQ29_030686</name>
</gene>
<accession>A0AAN7EI71</accession>
<dbReference type="EMBL" id="JAXUIC010000009">
    <property type="protein sequence ID" value="KAK4572346.1"/>
    <property type="molecule type" value="Genomic_DNA"/>
</dbReference>
<dbReference type="AlphaFoldDB" id="A0AAN7EI71"/>
<keyword evidence="5" id="KW-1133">Transmembrane helix</keyword>
<keyword evidence="8" id="KW-1185">Reference proteome</keyword>
<keyword evidence="5" id="KW-0472">Membrane</keyword>
<dbReference type="InterPro" id="IPR010666">
    <property type="entry name" value="Znf_GRF"/>
</dbReference>
<dbReference type="PANTHER" id="PTHR33248">
    <property type="entry name" value="ZINC ION-BINDING PROTEIN"/>
    <property type="match status" value="1"/>
</dbReference>
<proteinExistence type="predicted"/>